<keyword evidence="20" id="KW-1185">Reference proteome</keyword>
<reference evidence="19 20" key="1">
    <citation type="journal article" date="2014" name="Nat. Commun.">
        <title>Molecular traces of alternative social organization in a termite genome.</title>
        <authorList>
            <person name="Terrapon N."/>
            <person name="Li C."/>
            <person name="Robertson H.M."/>
            <person name="Ji L."/>
            <person name="Meng X."/>
            <person name="Booth W."/>
            <person name="Chen Z."/>
            <person name="Childers C.P."/>
            <person name="Glastad K.M."/>
            <person name="Gokhale K."/>
            <person name="Gowin J."/>
            <person name="Gronenberg W."/>
            <person name="Hermansen R.A."/>
            <person name="Hu H."/>
            <person name="Hunt B.G."/>
            <person name="Huylmans A.K."/>
            <person name="Khalil S.M."/>
            <person name="Mitchell R.D."/>
            <person name="Munoz-Torres M.C."/>
            <person name="Mustard J.A."/>
            <person name="Pan H."/>
            <person name="Reese J.T."/>
            <person name="Scharf M.E."/>
            <person name="Sun F."/>
            <person name="Vogel H."/>
            <person name="Xiao J."/>
            <person name="Yang W."/>
            <person name="Yang Z."/>
            <person name="Yang Z."/>
            <person name="Zhou J."/>
            <person name="Zhu J."/>
            <person name="Brent C.S."/>
            <person name="Elsik C.G."/>
            <person name="Goodisman M.A."/>
            <person name="Liberles D.A."/>
            <person name="Roe R.M."/>
            <person name="Vargo E.L."/>
            <person name="Vilcinskas A."/>
            <person name="Wang J."/>
            <person name="Bornberg-Bauer E."/>
            <person name="Korb J."/>
            <person name="Zhang G."/>
            <person name="Liebig J."/>
        </authorList>
    </citation>
    <scope>NUCLEOTIDE SEQUENCE [LARGE SCALE GENOMIC DNA]</scope>
    <source>
        <tissue evidence="19">Whole organism</tissue>
    </source>
</reference>
<dbReference type="InterPro" id="IPR050778">
    <property type="entry name" value="Cueball_EGF_LRP_Nidogen"/>
</dbReference>
<dbReference type="SUPFAM" id="SSF57196">
    <property type="entry name" value="EGF/Laminin"/>
    <property type="match status" value="3"/>
</dbReference>
<feature type="repeat" description="LDL-receptor class B" evidence="15">
    <location>
        <begin position="28"/>
        <end position="72"/>
    </location>
</feature>
<evidence type="ECO:0000256" key="14">
    <source>
        <dbReference type="PROSITE-ProRule" id="PRU00076"/>
    </source>
</evidence>
<dbReference type="GO" id="GO:0017147">
    <property type="term" value="F:Wnt-protein binding"/>
    <property type="evidence" value="ECO:0007669"/>
    <property type="project" value="TreeGrafter"/>
</dbReference>
<comment type="similarity">
    <text evidence="12">Belongs to the cueball family.</text>
</comment>
<dbReference type="PANTHER" id="PTHR46513">
    <property type="entry name" value="VITELLOGENIN RECEPTOR-LIKE PROTEIN-RELATED-RELATED"/>
    <property type="match status" value="1"/>
</dbReference>
<dbReference type="Pfam" id="PF00058">
    <property type="entry name" value="Ldl_recept_b"/>
    <property type="match status" value="1"/>
</dbReference>
<feature type="compositionally biased region" description="Polar residues" evidence="16">
    <location>
        <begin position="487"/>
        <end position="497"/>
    </location>
</feature>
<organism evidence="19 20">
    <name type="scientific">Zootermopsis nevadensis</name>
    <name type="common">Dampwood termite</name>
    <dbReference type="NCBI Taxonomy" id="136037"/>
    <lineage>
        <taxon>Eukaryota</taxon>
        <taxon>Metazoa</taxon>
        <taxon>Ecdysozoa</taxon>
        <taxon>Arthropoda</taxon>
        <taxon>Hexapoda</taxon>
        <taxon>Insecta</taxon>
        <taxon>Pterygota</taxon>
        <taxon>Neoptera</taxon>
        <taxon>Polyneoptera</taxon>
        <taxon>Dictyoptera</taxon>
        <taxon>Blattodea</taxon>
        <taxon>Blattoidea</taxon>
        <taxon>Termitoidae</taxon>
        <taxon>Termopsidae</taxon>
        <taxon>Zootermopsis</taxon>
    </lineage>
</organism>
<evidence type="ECO:0000256" key="17">
    <source>
        <dbReference type="SAM" id="Phobius"/>
    </source>
</evidence>
<feature type="transmembrane region" description="Helical" evidence="17">
    <location>
        <begin position="384"/>
        <end position="407"/>
    </location>
</feature>
<dbReference type="GO" id="GO:0060070">
    <property type="term" value="P:canonical Wnt signaling pathway"/>
    <property type="evidence" value="ECO:0007669"/>
    <property type="project" value="TreeGrafter"/>
</dbReference>
<dbReference type="eggNOG" id="KOG1215">
    <property type="taxonomic scope" value="Eukaryota"/>
</dbReference>
<dbReference type="SUPFAM" id="SSF63825">
    <property type="entry name" value="YWTD domain"/>
    <property type="match status" value="1"/>
</dbReference>
<feature type="repeat" description="LDL-receptor class B" evidence="15">
    <location>
        <begin position="73"/>
        <end position="118"/>
    </location>
</feature>
<keyword evidence="5" id="KW-0677">Repeat</keyword>
<dbReference type="GO" id="GO:0048477">
    <property type="term" value="P:oogenesis"/>
    <property type="evidence" value="ECO:0007669"/>
    <property type="project" value="UniProtKB-KW"/>
</dbReference>
<sequence>MNSEEGTILHKLGALEFPHGITVDSCRRYLYWTNSYHLKPTIERSLLDGTKREVIITKDLFQPMGIAVDELEGKIYWSDDQAGIYYNIKRADLDGSNSETIIHGTHHEPFFLTIHLHNIYWSDLIYNAIWSMPKKPTKGEQPTKIYQYKDGRTPQGIVAWSDGRIVDCEVERTVTVPAEFPNTSEGFMSDGPIGIGASESSVKETAASSDYCLNSGLLLAEERRNAICQCPQGYSGERCEVSLCHNYCLNNGICEIDNNSLPVCICVHGTNGSRCEQHVCNSYCLNSGACEVDNRGQPSCRCRGNFSGVHCEVMDAGHMCRSQCQQFGQLYVPIDGGNTPMCMCPSTVGTGQYDLLPLENNSSSTNNTLSSAELNQLCMHDKTAASWVSAVLGCTCALLLVAIVVLLRKVFILRKRPRIKKRIIVNKNVTPLTSCPPVSPDQCEITIENCCNMNICETPCFEPQLRTSKSSRTEEKKTLLGSMEEAPTSSPYQNELY</sequence>
<dbReference type="PANTHER" id="PTHR46513:SF42">
    <property type="entry name" value="PROTEIN CUEBALL"/>
    <property type="match status" value="1"/>
</dbReference>
<dbReference type="Proteomes" id="UP000027135">
    <property type="component" value="Unassembled WGS sequence"/>
</dbReference>
<evidence type="ECO:0000256" key="8">
    <source>
        <dbReference type="ARBA" id="ARBA00022943"/>
    </source>
</evidence>
<dbReference type="InterPro" id="IPR011042">
    <property type="entry name" value="6-blade_b-propeller_TolB-like"/>
</dbReference>
<dbReference type="STRING" id="136037.A0A067QZJ0"/>
<keyword evidence="11" id="KW-0325">Glycoprotein</keyword>
<dbReference type="GO" id="GO:0042813">
    <property type="term" value="F:Wnt receptor activity"/>
    <property type="evidence" value="ECO:0007669"/>
    <property type="project" value="TreeGrafter"/>
</dbReference>
<keyword evidence="10 14" id="KW-1015">Disulfide bond</keyword>
<keyword evidence="17" id="KW-0812">Transmembrane</keyword>
<evidence type="ECO:0000256" key="12">
    <source>
        <dbReference type="ARBA" id="ARBA00038070"/>
    </source>
</evidence>
<feature type="region of interest" description="Disordered" evidence="16">
    <location>
        <begin position="471"/>
        <end position="497"/>
    </location>
</feature>
<dbReference type="FunCoup" id="A0A067QZJ0">
    <property type="interactions" value="115"/>
</dbReference>
<comment type="subcellular location">
    <subcellularLocation>
        <location evidence="1">Cell membrane</location>
        <topology evidence="1">Single-pass type I membrane protein</topology>
    </subcellularLocation>
</comment>
<evidence type="ECO:0000256" key="13">
    <source>
        <dbReference type="ARBA" id="ARBA00040020"/>
    </source>
</evidence>
<evidence type="ECO:0000256" key="4">
    <source>
        <dbReference type="ARBA" id="ARBA00022729"/>
    </source>
</evidence>
<dbReference type="SMART" id="SM00181">
    <property type="entry name" value="EGF"/>
    <property type="match status" value="3"/>
</dbReference>
<keyword evidence="7" id="KW-0744">Spermatogenesis</keyword>
<evidence type="ECO:0000256" key="7">
    <source>
        <dbReference type="ARBA" id="ARBA00022871"/>
    </source>
</evidence>
<keyword evidence="17" id="KW-1133">Transmembrane helix</keyword>
<dbReference type="InterPro" id="IPR000033">
    <property type="entry name" value="LDLR_classB_rpt"/>
</dbReference>
<evidence type="ECO:0000256" key="9">
    <source>
        <dbReference type="ARBA" id="ARBA00023136"/>
    </source>
</evidence>
<evidence type="ECO:0000256" key="16">
    <source>
        <dbReference type="SAM" id="MobiDB-lite"/>
    </source>
</evidence>
<dbReference type="PROSITE" id="PS50026">
    <property type="entry name" value="EGF_3"/>
    <property type="match status" value="2"/>
</dbReference>
<gene>
    <name evidence="19" type="ORF">L798_11236</name>
</gene>
<keyword evidence="2" id="KW-1003">Cell membrane</keyword>
<evidence type="ECO:0000256" key="10">
    <source>
        <dbReference type="ARBA" id="ARBA00023157"/>
    </source>
</evidence>
<feature type="disulfide bond" evidence="14">
    <location>
        <begin position="280"/>
        <end position="290"/>
    </location>
</feature>
<keyword evidence="9 17" id="KW-0472">Membrane</keyword>
<evidence type="ECO:0000256" key="5">
    <source>
        <dbReference type="ARBA" id="ARBA00022737"/>
    </source>
</evidence>
<name>A0A067QZJ0_ZOONE</name>
<dbReference type="PROSITE" id="PS51120">
    <property type="entry name" value="LDLRB"/>
    <property type="match status" value="2"/>
</dbReference>
<comment type="caution">
    <text evidence="14">Lacks conserved residue(s) required for the propagation of feature annotation.</text>
</comment>
<evidence type="ECO:0000256" key="11">
    <source>
        <dbReference type="ARBA" id="ARBA00023180"/>
    </source>
</evidence>
<feature type="disulfide bond" evidence="14">
    <location>
        <begin position="302"/>
        <end position="311"/>
    </location>
</feature>
<dbReference type="InParanoid" id="A0A067QZJ0"/>
<evidence type="ECO:0000256" key="3">
    <source>
        <dbReference type="ARBA" id="ARBA00022536"/>
    </source>
</evidence>
<proteinExistence type="inferred from homology"/>
<dbReference type="GO" id="GO:0005886">
    <property type="term" value="C:plasma membrane"/>
    <property type="evidence" value="ECO:0007669"/>
    <property type="project" value="UniProtKB-SubCell"/>
</dbReference>
<evidence type="ECO:0000313" key="19">
    <source>
        <dbReference type="EMBL" id="KDR14930.1"/>
    </source>
</evidence>
<feature type="domain" description="EGF-like" evidence="18">
    <location>
        <begin position="276"/>
        <end position="312"/>
    </location>
</feature>
<evidence type="ECO:0000256" key="15">
    <source>
        <dbReference type="PROSITE-ProRule" id="PRU00461"/>
    </source>
</evidence>
<dbReference type="OMA" id="RCEQNST"/>
<evidence type="ECO:0000256" key="6">
    <source>
        <dbReference type="ARBA" id="ARBA00022782"/>
    </source>
</evidence>
<dbReference type="PROSITE" id="PS00022">
    <property type="entry name" value="EGF_1"/>
    <property type="match status" value="1"/>
</dbReference>
<evidence type="ECO:0000256" key="2">
    <source>
        <dbReference type="ARBA" id="ARBA00022475"/>
    </source>
</evidence>
<evidence type="ECO:0000256" key="1">
    <source>
        <dbReference type="ARBA" id="ARBA00004251"/>
    </source>
</evidence>
<dbReference type="Gene3D" id="2.120.10.30">
    <property type="entry name" value="TolB, C-terminal domain"/>
    <property type="match status" value="1"/>
</dbReference>
<evidence type="ECO:0000259" key="18">
    <source>
        <dbReference type="PROSITE" id="PS50026"/>
    </source>
</evidence>
<dbReference type="GO" id="GO:0007283">
    <property type="term" value="P:spermatogenesis"/>
    <property type="evidence" value="ECO:0007669"/>
    <property type="project" value="UniProtKB-KW"/>
</dbReference>
<accession>A0A067QZJ0</accession>
<dbReference type="InterPro" id="IPR000742">
    <property type="entry name" value="EGF"/>
</dbReference>
<dbReference type="EMBL" id="KK852855">
    <property type="protein sequence ID" value="KDR14930.1"/>
    <property type="molecule type" value="Genomic_DNA"/>
</dbReference>
<keyword evidence="4" id="KW-0732">Signal</keyword>
<feature type="domain" description="EGF-like" evidence="18">
    <location>
        <begin position="201"/>
        <end position="240"/>
    </location>
</feature>
<evidence type="ECO:0000313" key="20">
    <source>
        <dbReference type="Proteomes" id="UP000027135"/>
    </source>
</evidence>
<keyword evidence="8" id="KW-0896">Oogenesis</keyword>
<dbReference type="AlphaFoldDB" id="A0A067QZJ0"/>
<feature type="disulfide bond" evidence="14">
    <location>
        <begin position="230"/>
        <end position="239"/>
    </location>
</feature>
<dbReference type="Gene3D" id="2.10.25.10">
    <property type="entry name" value="Laminin"/>
    <property type="match status" value="3"/>
</dbReference>
<keyword evidence="6" id="KW-0221">Differentiation</keyword>
<protein>
    <recommendedName>
        <fullName evidence="13">Protein cueball</fullName>
    </recommendedName>
</protein>
<dbReference type="SMART" id="SM00135">
    <property type="entry name" value="LY"/>
    <property type="match status" value="2"/>
</dbReference>
<keyword evidence="3 14" id="KW-0245">EGF-like domain</keyword>